<name>A0A7Z7J5F2_XANCH</name>
<evidence type="ECO:0000256" key="1">
    <source>
        <dbReference type="SAM" id="MobiDB-lite"/>
    </source>
</evidence>
<organism evidence="2 3">
    <name type="scientific">Xanthomonas campestris pv. phaseoli</name>
    <dbReference type="NCBI Taxonomy" id="317013"/>
    <lineage>
        <taxon>Bacteria</taxon>
        <taxon>Pseudomonadati</taxon>
        <taxon>Pseudomonadota</taxon>
        <taxon>Gammaproteobacteria</taxon>
        <taxon>Lysobacterales</taxon>
        <taxon>Lysobacteraceae</taxon>
        <taxon>Xanthomonas</taxon>
    </lineage>
</organism>
<evidence type="ECO:0000313" key="2">
    <source>
        <dbReference type="EMBL" id="SOO26070.1"/>
    </source>
</evidence>
<sequence>MRCERNSDRRTAPRSAPGRDQALPVKLDRARVRSYALLAGAGRRIPMARTNVDGTWCRMVRSETVLRVAII</sequence>
<comment type="caution">
    <text evidence="2">The sequence shown here is derived from an EMBL/GenBank/DDBJ whole genome shotgun (WGS) entry which is preliminary data.</text>
</comment>
<dbReference type="AlphaFoldDB" id="A0A7Z7J5F2"/>
<reference evidence="2 3" key="1">
    <citation type="submission" date="2017-10" db="EMBL/GenBank/DDBJ databases">
        <authorList>
            <person name="Regsiter A."/>
            <person name="William W."/>
        </authorList>
    </citation>
    <scope>NUCLEOTIDE SEQUENCE [LARGE SCALE GENOMIC DNA]</scope>
    <source>
        <strain evidence="2 3">CFBP6991</strain>
    </source>
</reference>
<proteinExistence type="predicted"/>
<gene>
    <name evidence="2" type="ORF">XFF6991_520044</name>
</gene>
<dbReference type="Proteomes" id="UP000234345">
    <property type="component" value="Unassembled WGS sequence"/>
</dbReference>
<feature type="region of interest" description="Disordered" evidence="1">
    <location>
        <begin position="1"/>
        <end position="22"/>
    </location>
</feature>
<accession>A0A7Z7J5F2</accession>
<evidence type="ECO:0000313" key="3">
    <source>
        <dbReference type="Proteomes" id="UP000234345"/>
    </source>
</evidence>
<feature type="compositionally biased region" description="Basic and acidic residues" evidence="1">
    <location>
        <begin position="1"/>
        <end position="11"/>
    </location>
</feature>
<dbReference type="EMBL" id="OCZC01000080">
    <property type="protein sequence ID" value="SOO26070.1"/>
    <property type="molecule type" value="Genomic_DNA"/>
</dbReference>
<protein>
    <submittedName>
        <fullName evidence="2">Uncharacterized protein</fullName>
    </submittedName>
</protein>